<feature type="transmembrane region" description="Helical" evidence="6">
    <location>
        <begin position="815"/>
        <end position="838"/>
    </location>
</feature>
<evidence type="ECO:0000256" key="5">
    <source>
        <dbReference type="ARBA" id="ARBA00023136"/>
    </source>
</evidence>
<protein>
    <submittedName>
        <fullName evidence="8">FtsX-like permease family protein</fullName>
    </submittedName>
</protein>
<evidence type="ECO:0000256" key="3">
    <source>
        <dbReference type="ARBA" id="ARBA00022692"/>
    </source>
</evidence>
<feature type="transmembrane region" description="Helical" evidence="6">
    <location>
        <begin position="309"/>
        <end position="339"/>
    </location>
</feature>
<keyword evidence="4 6" id="KW-1133">Transmembrane helix</keyword>
<feature type="transmembrane region" description="Helical" evidence="6">
    <location>
        <begin position="402"/>
        <end position="423"/>
    </location>
</feature>
<evidence type="ECO:0000313" key="9">
    <source>
        <dbReference type="Proteomes" id="UP000699975"/>
    </source>
</evidence>
<comment type="subcellular location">
    <subcellularLocation>
        <location evidence="1">Cell membrane</location>
        <topology evidence="1">Multi-pass membrane protein</topology>
    </subcellularLocation>
</comment>
<organism evidence="8 9">
    <name type="scientific">Erythrobacter ani</name>
    <dbReference type="NCBI Taxonomy" id="2827235"/>
    <lineage>
        <taxon>Bacteria</taxon>
        <taxon>Pseudomonadati</taxon>
        <taxon>Pseudomonadota</taxon>
        <taxon>Alphaproteobacteria</taxon>
        <taxon>Sphingomonadales</taxon>
        <taxon>Erythrobacteraceae</taxon>
        <taxon>Erythrobacter/Porphyrobacter group</taxon>
        <taxon>Erythrobacter</taxon>
    </lineage>
</organism>
<evidence type="ECO:0000256" key="2">
    <source>
        <dbReference type="ARBA" id="ARBA00022475"/>
    </source>
</evidence>
<dbReference type="PANTHER" id="PTHR30287">
    <property type="entry name" value="MEMBRANE COMPONENT OF PREDICTED ABC SUPERFAMILY METABOLITE UPTAKE TRANSPORTER"/>
    <property type="match status" value="1"/>
</dbReference>
<accession>A0ABS6SNG7</accession>
<feature type="transmembrane region" description="Helical" evidence="6">
    <location>
        <begin position="474"/>
        <end position="498"/>
    </location>
</feature>
<keyword evidence="9" id="KW-1185">Reference proteome</keyword>
<keyword evidence="2" id="KW-1003">Cell membrane</keyword>
<dbReference type="Proteomes" id="UP000699975">
    <property type="component" value="Unassembled WGS sequence"/>
</dbReference>
<dbReference type="Pfam" id="PF02687">
    <property type="entry name" value="FtsX"/>
    <property type="match status" value="2"/>
</dbReference>
<feature type="transmembrane region" description="Helical" evidence="6">
    <location>
        <begin position="359"/>
        <end position="381"/>
    </location>
</feature>
<feature type="transmembrane region" description="Helical" evidence="6">
    <location>
        <begin position="264"/>
        <end position="288"/>
    </location>
</feature>
<evidence type="ECO:0000313" key="8">
    <source>
        <dbReference type="EMBL" id="MBV7266547.1"/>
    </source>
</evidence>
<reference evidence="8 9" key="1">
    <citation type="submission" date="2021-04" db="EMBL/GenBank/DDBJ databases">
        <authorList>
            <person name="Pira H."/>
            <person name="Risdian C."/>
            <person name="Wink J."/>
        </authorList>
    </citation>
    <scope>NUCLEOTIDE SEQUENCE [LARGE SCALE GENOMIC DNA]</scope>
    <source>
        <strain evidence="8 9">WH131</strain>
    </source>
</reference>
<keyword evidence="3 6" id="KW-0812">Transmembrane</keyword>
<name>A0ABS6SNG7_9SPHN</name>
<dbReference type="InterPro" id="IPR003838">
    <property type="entry name" value="ABC3_permease_C"/>
</dbReference>
<gene>
    <name evidence="8" type="ORF">KCG45_10190</name>
</gene>
<keyword evidence="5 6" id="KW-0472">Membrane</keyword>
<feature type="domain" description="ABC3 transporter permease C-terminal" evidence="7">
    <location>
        <begin position="729"/>
        <end position="839"/>
    </location>
</feature>
<evidence type="ECO:0000259" key="7">
    <source>
        <dbReference type="Pfam" id="PF02687"/>
    </source>
</evidence>
<feature type="transmembrane region" description="Helical" evidence="6">
    <location>
        <begin position="724"/>
        <end position="748"/>
    </location>
</feature>
<dbReference type="EMBL" id="JAGSPB010000002">
    <property type="protein sequence ID" value="MBV7266547.1"/>
    <property type="molecule type" value="Genomic_DNA"/>
</dbReference>
<feature type="transmembrane region" description="Helical" evidence="6">
    <location>
        <begin position="27"/>
        <end position="51"/>
    </location>
</feature>
<proteinExistence type="predicted"/>
<sequence>MSETGDLTWSGAWRIARRDLNARFRGLRLLLVCIFLGTGALAAIGTLTAAIERELAASGQVLLGGDLEVEVWQRDLTPEEQAALGEYGTLSGGTRLQAMATAGSGDDSRAAPVELKAVDDSWPLYGTLTLADGSETGAPTGTDAYLARGALDRLEIEIGDRFTVGTVELTAAGVIENEPDRLSEGFQLGPTVLVAEQVPLDGGLLQPGSLYQSKYRVAFDDLGEDPEVIEEELTAAFPNAGFDFRSRDRASPGADRFVRQMSDFLTLVGLAALVIAGIGIAGGVSSYLDARRTSIATLKVLGASSRDIVRIYAIQIGVAAFIGSAAGLATGVLITPLLGSALEGLLPVESGFVIEPAPLLLAGAYGLLVAFAFAAAPLLRARSFPAMALMRSRVVPLSRDKRALVATAAGIAAICALALLTTAQPLLSGGFLIGAGGALIALAALGLLIQYIARRLPRPSNPLLRSALSNIHRPGAPTGSLVTALGFGLAAFVLLAAIQSAIDGNIQSRVPREAPDYFVLDVPVDGKDRFEELITTRYPDAMIRTVPTMRGSVLAYGPQDSMIRVADLEELPEGAWVLRGERGITYADAIPEGNRVVEGEWWDETYRGEPLVSIDAEFAESVDLAIGDYLTIGILGTERDVRIANIREIDWENMGFNFTLVFSSNAIADAPHNLSATVELSDTADTQAQGSLLRDLVQEFPSSSVVEVGEVLTEARTILQQVSLATLAAAAVAVLAGLAVLMGAIAAARAARMYDTVVLRVLGASRRQILLMQLAEYGLIALALAGVALALGSTLGWVIITQLFEFDWLPDWGEVLAVLGLGLFMVLAFALGGSLPLLRAKPAQALREL</sequence>
<evidence type="ECO:0000256" key="4">
    <source>
        <dbReference type="ARBA" id="ARBA00022989"/>
    </source>
</evidence>
<feature type="transmembrane region" description="Helical" evidence="6">
    <location>
        <begin position="769"/>
        <end position="800"/>
    </location>
</feature>
<feature type="domain" description="ABC3 transporter permease C-terminal" evidence="7">
    <location>
        <begin position="268"/>
        <end position="384"/>
    </location>
</feature>
<dbReference type="PANTHER" id="PTHR30287:SF1">
    <property type="entry name" value="INNER MEMBRANE PROTEIN"/>
    <property type="match status" value="1"/>
</dbReference>
<comment type="caution">
    <text evidence="8">The sequence shown here is derived from an EMBL/GenBank/DDBJ whole genome shotgun (WGS) entry which is preliminary data.</text>
</comment>
<dbReference type="InterPro" id="IPR038766">
    <property type="entry name" value="Membrane_comp_ABC_pdt"/>
</dbReference>
<dbReference type="RefSeq" id="WP_218317130.1">
    <property type="nucleotide sequence ID" value="NZ_JAGSPB010000002.1"/>
</dbReference>
<evidence type="ECO:0000256" key="6">
    <source>
        <dbReference type="SAM" id="Phobius"/>
    </source>
</evidence>
<evidence type="ECO:0000256" key="1">
    <source>
        <dbReference type="ARBA" id="ARBA00004651"/>
    </source>
</evidence>
<feature type="transmembrane region" description="Helical" evidence="6">
    <location>
        <begin position="429"/>
        <end position="453"/>
    </location>
</feature>